<dbReference type="Proteomes" id="UP000502823">
    <property type="component" value="Unassembled WGS sequence"/>
</dbReference>
<dbReference type="Gene3D" id="3.60.10.10">
    <property type="entry name" value="Endonuclease/exonuclease/phosphatase"/>
    <property type="match status" value="1"/>
</dbReference>
<evidence type="ECO:0008006" key="3">
    <source>
        <dbReference type="Google" id="ProtNLM"/>
    </source>
</evidence>
<name>A0A6L2PY43_COPFO</name>
<gene>
    <name evidence="1" type="ORF">Cfor_11845</name>
</gene>
<evidence type="ECO:0000313" key="1">
    <source>
        <dbReference type="EMBL" id="GFG36510.1"/>
    </source>
</evidence>
<keyword evidence="2" id="KW-1185">Reference proteome</keyword>
<reference evidence="2" key="1">
    <citation type="submission" date="2020-01" db="EMBL/GenBank/DDBJ databases">
        <title>Draft genome sequence of the Termite Coptotermes fromosanus.</title>
        <authorList>
            <person name="Itakura S."/>
            <person name="Yosikawa Y."/>
            <person name="Umezawa K."/>
        </authorList>
    </citation>
    <scope>NUCLEOTIDE SEQUENCE [LARGE SCALE GENOMIC DNA]</scope>
</reference>
<dbReference type="CDD" id="cd09076">
    <property type="entry name" value="L1-EN"/>
    <property type="match status" value="1"/>
</dbReference>
<accession>A0A6L2PY43</accession>
<dbReference type="AlphaFoldDB" id="A0A6L2PY43"/>
<protein>
    <recommendedName>
        <fullName evidence="3">Endonuclease/exonuclease/phosphatase domain-containing protein</fullName>
    </recommendedName>
</protein>
<dbReference type="SUPFAM" id="SSF56219">
    <property type="entry name" value="DNase I-like"/>
    <property type="match status" value="1"/>
</dbReference>
<dbReference type="InParanoid" id="A0A6L2PY43"/>
<dbReference type="InterPro" id="IPR036691">
    <property type="entry name" value="Endo/exonu/phosph_ase_sf"/>
</dbReference>
<organism evidence="1 2">
    <name type="scientific">Coptotermes formosanus</name>
    <name type="common">Formosan subterranean termite</name>
    <dbReference type="NCBI Taxonomy" id="36987"/>
    <lineage>
        <taxon>Eukaryota</taxon>
        <taxon>Metazoa</taxon>
        <taxon>Ecdysozoa</taxon>
        <taxon>Arthropoda</taxon>
        <taxon>Hexapoda</taxon>
        <taxon>Insecta</taxon>
        <taxon>Pterygota</taxon>
        <taxon>Neoptera</taxon>
        <taxon>Polyneoptera</taxon>
        <taxon>Dictyoptera</taxon>
        <taxon>Blattodea</taxon>
        <taxon>Blattoidea</taxon>
        <taxon>Termitoidae</taxon>
        <taxon>Rhinotermitidae</taxon>
        <taxon>Coptotermes</taxon>
    </lineage>
</organism>
<evidence type="ECO:0000313" key="2">
    <source>
        <dbReference type="Proteomes" id="UP000502823"/>
    </source>
</evidence>
<proteinExistence type="predicted"/>
<comment type="caution">
    <text evidence="1">The sequence shown here is derived from an EMBL/GenBank/DDBJ whole genome shotgun (WGS) entry which is preliminary data.</text>
</comment>
<sequence length="440" mass="51562">MVMRFGTWNVRTLLQAGNMNITAEEAERYKMEGNRGVGFIVSKKVSRSVLGFTPICERICTLRIKGKFHNITFVNAYAPTGGTEDEIVDEFHLTLQSVCDELPKHDAIITLGDFNAKLGKEQIYKDIIGRRSLHEATNSNGLRLVQYATTNNFKVLSTWYPRKDIYKGTWNIPGTNDTNQIDHILVSKRWATDNENIRTYRGANSDSDHFLVGSRLKQKIALITRNSTENHKRWNTDKFDETDVECHYQQEVQWKLQEKPPSYDIEEEWTYIKETIITSAQNIIGEKQNKKNEEWYDQECREIIEVKREARLKCIQRNTTVNQEEYNRKRTAAATVCRRKKREVLKRKVDEIVEHHTKNESKKFHKRIQEITQEFKPRVNACRNTDGKILTEKEDVQRRWKEYFESVFAGNPDDTDSTTFFTAENEDIQPSYEEVANLQK</sequence>
<dbReference type="OrthoDB" id="6627613at2759"/>
<dbReference type="EMBL" id="BLKM01000641">
    <property type="protein sequence ID" value="GFG36510.1"/>
    <property type="molecule type" value="Genomic_DNA"/>
</dbReference>